<proteinExistence type="inferred from homology"/>
<dbReference type="SUPFAM" id="SSF51971">
    <property type="entry name" value="Nucleotide-binding domain"/>
    <property type="match status" value="1"/>
</dbReference>
<comment type="caution">
    <text evidence="7">The sequence shown here is derived from an EMBL/GenBank/DDBJ whole genome shotgun (WGS) entry which is preliminary data.</text>
</comment>
<evidence type="ECO:0000256" key="5">
    <source>
        <dbReference type="ARBA" id="ARBA00023002"/>
    </source>
</evidence>
<feature type="domain" description="FAD dependent oxidoreductase" evidence="6">
    <location>
        <begin position="10"/>
        <end position="91"/>
    </location>
</feature>
<dbReference type="GO" id="GO:0050660">
    <property type="term" value="F:flavin adenine dinucleotide binding"/>
    <property type="evidence" value="ECO:0007669"/>
    <property type="project" value="InterPro"/>
</dbReference>
<dbReference type="InterPro" id="IPR006076">
    <property type="entry name" value="FAD-dep_OxRdtase"/>
</dbReference>
<feature type="non-terminal residue" evidence="7">
    <location>
        <position position="94"/>
    </location>
</feature>
<protein>
    <recommendedName>
        <fullName evidence="6">FAD dependent oxidoreductase domain-containing protein</fullName>
    </recommendedName>
</protein>
<dbReference type="InterPro" id="IPR045170">
    <property type="entry name" value="MTOX"/>
</dbReference>
<reference evidence="7" key="1">
    <citation type="journal article" date="2021" name="J Fungi (Basel)">
        <title>Virulence traits and population genomics of the black yeast Aureobasidium melanogenum.</title>
        <authorList>
            <person name="Cernosa A."/>
            <person name="Sun X."/>
            <person name="Gostincar C."/>
            <person name="Fang C."/>
            <person name="Gunde-Cimerman N."/>
            <person name="Song Z."/>
        </authorList>
    </citation>
    <scope>NUCLEOTIDE SEQUENCE</scope>
    <source>
        <strain evidence="7">EXF-9298</strain>
    </source>
</reference>
<evidence type="ECO:0000256" key="3">
    <source>
        <dbReference type="ARBA" id="ARBA00022630"/>
    </source>
</evidence>
<accession>A0A9P8F983</accession>
<evidence type="ECO:0000256" key="4">
    <source>
        <dbReference type="ARBA" id="ARBA00022827"/>
    </source>
</evidence>
<comment type="similarity">
    <text evidence="2">Belongs to the MSOX/MTOX family.</text>
</comment>
<dbReference type="Proteomes" id="UP000729357">
    <property type="component" value="Unassembled WGS sequence"/>
</dbReference>
<comment type="cofactor">
    <cofactor evidence="1">
        <name>FAD</name>
        <dbReference type="ChEBI" id="CHEBI:57692"/>
    </cofactor>
</comment>
<evidence type="ECO:0000256" key="2">
    <source>
        <dbReference type="ARBA" id="ARBA00010989"/>
    </source>
</evidence>
<sequence>MPSPNKTDPIIIVGAGVFGLTSALHLARANYINIHLFDKQNFLATNYSFAAGSDGASADENKILRASYGGQELYQRMAFAAMQEWEHWNRDMAS</sequence>
<dbReference type="EMBL" id="JAHFXS010003949">
    <property type="protein sequence ID" value="KAG9959534.1"/>
    <property type="molecule type" value="Genomic_DNA"/>
</dbReference>
<dbReference type="PANTHER" id="PTHR10961">
    <property type="entry name" value="PEROXISOMAL SARCOSINE OXIDASE"/>
    <property type="match status" value="1"/>
</dbReference>
<keyword evidence="8" id="KW-1185">Reference proteome</keyword>
<keyword evidence="5" id="KW-0560">Oxidoreductase</keyword>
<reference evidence="7" key="2">
    <citation type="submission" date="2021-08" db="EMBL/GenBank/DDBJ databases">
        <authorList>
            <person name="Gostincar C."/>
            <person name="Sun X."/>
            <person name="Song Z."/>
            <person name="Gunde-Cimerman N."/>
        </authorList>
    </citation>
    <scope>NUCLEOTIDE SEQUENCE</scope>
    <source>
        <strain evidence="7">EXF-9298</strain>
    </source>
</reference>
<dbReference type="GO" id="GO:0008115">
    <property type="term" value="F:sarcosine oxidase activity"/>
    <property type="evidence" value="ECO:0007669"/>
    <property type="project" value="TreeGrafter"/>
</dbReference>
<dbReference type="PANTHER" id="PTHR10961:SF15">
    <property type="entry name" value="FAD DEPENDENT OXIDOREDUCTASE DOMAIN-CONTAINING PROTEIN"/>
    <property type="match status" value="1"/>
</dbReference>
<evidence type="ECO:0000256" key="1">
    <source>
        <dbReference type="ARBA" id="ARBA00001974"/>
    </source>
</evidence>
<evidence type="ECO:0000259" key="6">
    <source>
        <dbReference type="Pfam" id="PF01266"/>
    </source>
</evidence>
<evidence type="ECO:0000313" key="7">
    <source>
        <dbReference type="EMBL" id="KAG9959534.1"/>
    </source>
</evidence>
<gene>
    <name evidence="7" type="ORF">KCU98_g16826</name>
</gene>
<keyword evidence="3" id="KW-0285">Flavoprotein</keyword>
<organism evidence="7 8">
    <name type="scientific">Aureobasidium melanogenum</name>
    <name type="common">Aureobasidium pullulans var. melanogenum</name>
    <dbReference type="NCBI Taxonomy" id="46634"/>
    <lineage>
        <taxon>Eukaryota</taxon>
        <taxon>Fungi</taxon>
        <taxon>Dikarya</taxon>
        <taxon>Ascomycota</taxon>
        <taxon>Pezizomycotina</taxon>
        <taxon>Dothideomycetes</taxon>
        <taxon>Dothideomycetidae</taxon>
        <taxon>Dothideales</taxon>
        <taxon>Saccotheciaceae</taxon>
        <taxon>Aureobasidium</taxon>
    </lineage>
</organism>
<keyword evidence="4" id="KW-0274">FAD</keyword>
<dbReference type="InterPro" id="IPR036188">
    <property type="entry name" value="FAD/NAD-bd_sf"/>
</dbReference>
<dbReference type="Pfam" id="PF01266">
    <property type="entry name" value="DAO"/>
    <property type="match status" value="1"/>
</dbReference>
<name>A0A9P8F983_AURME</name>
<dbReference type="AlphaFoldDB" id="A0A9P8F983"/>
<evidence type="ECO:0000313" key="8">
    <source>
        <dbReference type="Proteomes" id="UP000729357"/>
    </source>
</evidence>
<dbReference type="Gene3D" id="3.50.50.60">
    <property type="entry name" value="FAD/NAD(P)-binding domain"/>
    <property type="match status" value="1"/>
</dbReference>